<name>A0AAD2EG61_9LAMI</name>
<proteinExistence type="predicted"/>
<dbReference type="AlphaFoldDB" id="A0AAD2EG61"/>
<gene>
    <name evidence="1" type="ORF">FPE_LOCUS34250</name>
</gene>
<evidence type="ECO:0000313" key="2">
    <source>
        <dbReference type="Proteomes" id="UP000834106"/>
    </source>
</evidence>
<organism evidence="1 2">
    <name type="scientific">Fraxinus pennsylvanica</name>
    <dbReference type="NCBI Taxonomy" id="56036"/>
    <lineage>
        <taxon>Eukaryota</taxon>
        <taxon>Viridiplantae</taxon>
        <taxon>Streptophyta</taxon>
        <taxon>Embryophyta</taxon>
        <taxon>Tracheophyta</taxon>
        <taxon>Spermatophyta</taxon>
        <taxon>Magnoliopsida</taxon>
        <taxon>eudicotyledons</taxon>
        <taxon>Gunneridae</taxon>
        <taxon>Pentapetalae</taxon>
        <taxon>asterids</taxon>
        <taxon>lamiids</taxon>
        <taxon>Lamiales</taxon>
        <taxon>Oleaceae</taxon>
        <taxon>Oleeae</taxon>
        <taxon>Fraxinus</taxon>
    </lineage>
</organism>
<reference evidence="1" key="1">
    <citation type="submission" date="2023-05" db="EMBL/GenBank/DDBJ databases">
        <authorList>
            <person name="Huff M."/>
        </authorList>
    </citation>
    <scope>NUCLEOTIDE SEQUENCE</scope>
</reference>
<keyword evidence="2" id="KW-1185">Reference proteome</keyword>
<sequence>MELTKIWRTNSNIRGFVAEKVGGGYSVAIAGYPGFGGGRLEEGALVIAAAARHPPSLNLGDSSCDKELSDVQFGHCNIYVQLHEPIILDGSFMVEAVDAFVSFCKLN</sequence>
<dbReference type="Proteomes" id="UP000834106">
    <property type="component" value="Chromosome 23"/>
</dbReference>
<dbReference type="EMBL" id="OU503058">
    <property type="protein sequence ID" value="CAI9786820.1"/>
    <property type="molecule type" value="Genomic_DNA"/>
</dbReference>
<evidence type="ECO:0000313" key="1">
    <source>
        <dbReference type="EMBL" id="CAI9786820.1"/>
    </source>
</evidence>
<protein>
    <submittedName>
        <fullName evidence="1">Uncharacterized protein</fullName>
    </submittedName>
</protein>
<accession>A0AAD2EG61</accession>